<feature type="domain" description="Thioredoxin" evidence="1">
    <location>
        <begin position="1"/>
        <end position="98"/>
    </location>
</feature>
<dbReference type="RefSeq" id="WP_340343903.1">
    <property type="nucleotide sequence ID" value="NZ_JBBKZT010000008.1"/>
</dbReference>
<evidence type="ECO:0000313" key="2">
    <source>
        <dbReference type="EMBL" id="MEJ8848784.1"/>
    </source>
</evidence>
<evidence type="ECO:0000313" key="3">
    <source>
        <dbReference type="Proteomes" id="UP001385892"/>
    </source>
</evidence>
<protein>
    <submittedName>
        <fullName evidence="2">Thioredoxin family protein</fullName>
    </submittedName>
</protein>
<dbReference type="Proteomes" id="UP001385892">
    <property type="component" value="Unassembled WGS sequence"/>
</dbReference>
<evidence type="ECO:0000259" key="1">
    <source>
        <dbReference type="PROSITE" id="PS51352"/>
    </source>
</evidence>
<dbReference type="InterPro" id="IPR036249">
    <property type="entry name" value="Thioredoxin-like_sf"/>
</dbReference>
<dbReference type="CDD" id="cd02947">
    <property type="entry name" value="TRX_family"/>
    <property type="match status" value="1"/>
</dbReference>
<dbReference type="SUPFAM" id="SSF52833">
    <property type="entry name" value="Thioredoxin-like"/>
    <property type="match status" value="1"/>
</dbReference>
<gene>
    <name evidence="2" type="ORF">WKW82_19150</name>
</gene>
<reference evidence="2 3" key="1">
    <citation type="submission" date="2024-03" db="EMBL/GenBank/DDBJ databases">
        <title>Novel species of the genus Variovorax.</title>
        <authorList>
            <person name="Liu Q."/>
            <person name="Xin Y.-H."/>
        </authorList>
    </citation>
    <scope>NUCLEOTIDE SEQUENCE [LARGE SCALE GENOMIC DNA]</scope>
    <source>
        <strain evidence="2 3">KACC 18900</strain>
    </source>
</reference>
<name>A0ABU8WMZ2_9BURK</name>
<comment type="caution">
    <text evidence="2">The sequence shown here is derived from an EMBL/GenBank/DDBJ whole genome shotgun (WGS) entry which is preliminary data.</text>
</comment>
<dbReference type="PANTHER" id="PTHR43601">
    <property type="entry name" value="THIOREDOXIN, MITOCHONDRIAL"/>
    <property type="match status" value="1"/>
</dbReference>
<dbReference type="Gene3D" id="3.40.30.10">
    <property type="entry name" value="Glutaredoxin"/>
    <property type="match status" value="1"/>
</dbReference>
<dbReference type="Pfam" id="PF00085">
    <property type="entry name" value="Thioredoxin"/>
    <property type="match status" value="1"/>
</dbReference>
<dbReference type="InterPro" id="IPR013766">
    <property type="entry name" value="Thioredoxin_domain"/>
</dbReference>
<accession>A0ABU8WMZ2</accession>
<dbReference type="PANTHER" id="PTHR43601:SF3">
    <property type="entry name" value="THIOREDOXIN, MITOCHONDRIAL"/>
    <property type="match status" value="1"/>
</dbReference>
<dbReference type="EMBL" id="JBBKZT010000008">
    <property type="protein sequence ID" value="MEJ8848784.1"/>
    <property type="molecule type" value="Genomic_DNA"/>
</dbReference>
<keyword evidence="3" id="KW-1185">Reference proteome</keyword>
<proteinExistence type="predicted"/>
<sequence>MNAVLQSPADDALWVVCLCAEWCGACREYRPLFEQVAKAHPSLRFAWVDIEDHAEIADDFDVETFPTILVAGDEGTRFVGPMLPHAETLSRMLASLQPARVADPEVNTLLAALRQTPEQFEI</sequence>
<dbReference type="PROSITE" id="PS51352">
    <property type="entry name" value="THIOREDOXIN_2"/>
    <property type="match status" value="1"/>
</dbReference>
<organism evidence="2 3">
    <name type="scientific">Variovorax rhizosphaerae</name>
    <dbReference type="NCBI Taxonomy" id="1836200"/>
    <lineage>
        <taxon>Bacteria</taxon>
        <taxon>Pseudomonadati</taxon>
        <taxon>Pseudomonadota</taxon>
        <taxon>Betaproteobacteria</taxon>
        <taxon>Burkholderiales</taxon>
        <taxon>Comamonadaceae</taxon>
        <taxon>Variovorax</taxon>
    </lineage>
</organism>